<dbReference type="PANTHER" id="PTHR13604:SF0">
    <property type="entry name" value="ABASIC SITE PROCESSING PROTEIN HMCES"/>
    <property type="match status" value="1"/>
</dbReference>
<reference evidence="9 10" key="1">
    <citation type="submission" date="2019-07" db="EMBL/GenBank/DDBJ databases">
        <title>Genomic Encyclopedia of Type Strains, Phase I: the one thousand microbial genomes (KMG-I) project.</title>
        <authorList>
            <person name="Kyrpides N."/>
        </authorList>
    </citation>
    <scope>NUCLEOTIDE SEQUENCE [LARGE SCALE GENOMIC DNA]</scope>
    <source>
        <strain evidence="9 10">DSM 6562</strain>
    </source>
</reference>
<protein>
    <recommendedName>
        <fullName evidence="8">Abasic site processing protein</fullName>
        <ecNumber evidence="8">3.4.-.-</ecNumber>
    </recommendedName>
</protein>
<dbReference type="Proteomes" id="UP000323166">
    <property type="component" value="Unassembled WGS sequence"/>
</dbReference>
<gene>
    <name evidence="9" type="ORF">LX24_01707</name>
</gene>
<dbReference type="GO" id="GO:0003697">
    <property type="term" value="F:single-stranded DNA binding"/>
    <property type="evidence" value="ECO:0007669"/>
    <property type="project" value="InterPro"/>
</dbReference>
<dbReference type="SUPFAM" id="SSF143081">
    <property type="entry name" value="BB1717-like"/>
    <property type="match status" value="1"/>
</dbReference>
<dbReference type="Pfam" id="PF02586">
    <property type="entry name" value="SRAP"/>
    <property type="match status" value="1"/>
</dbReference>
<dbReference type="GO" id="GO:0106300">
    <property type="term" value="P:protein-DNA covalent cross-linking repair"/>
    <property type="evidence" value="ECO:0007669"/>
    <property type="project" value="InterPro"/>
</dbReference>
<name>A0A5S4ZRS2_9FIRM</name>
<organism evidence="9 10">
    <name type="scientific">Desulfallas thermosapovorans DSM 6562</name>
    <dbReference type="NCBI Taxonomy" id="1121431"/>
    <lineage>
        <taxon>Bacteria</taxon>
        <taxon>Bacillati</taxon>
        <taxon>Bacillota</taxon>
        <taxon>Clostridia</taxon>
        <taxon>Eubacteriales</taxon>
        <taxon>Desulfallaceae</taxon>
        <taxon>Desulfallas</taxon>
    </lineage>
</organism>
<dbReference type="GO" id="GO:0006508">
    <property type="term" value="P:proteolysis"/>
    <property type="evidence" value="ECO:0007669"/>
    <property type="project" value="UniProtKB-KW"/>
</dbReference>
<keyword evidence="10" id="KW-1185">Reference proteome</keyword>
<dbReference type="InterPro" id="IPR036590">
    <property type="entry name" value="SRAP-like"/>
</dbReference>
<dbReference type="AlphaFoldDB" id="A0A5S4ZRS2"/>
<keyword evidence="5" id="KW-0190">Covalent protein-DNA linkage</keyword>
<evidence type="ECO:0000256" key="8">
    <source>
        <dbReference type="RuleBase" id="RU364100"/>
    </source>
</evidence>
<evidence type="ECO:0000256" key="2">
    <source>
        <dbReference type="ARBA" id="ARBA00022670"/>
    </source>
</evidence>
<evidence type="ECO:0000256" key="5">
    <source>
        <dbReference type="ARBA" id="ARBA00023124"/>
    </source>
</evidence>
<dbReference type="GO" id="GO:0008233">
    <property type="term" value="F:peptidase activity"/>
    <property type="evidence" value="ECO:0007669"/>
    <property type="project" value="UniProtKB-KW"/>
</dbReference>
<comment type="similarity">
    <text evidence="1 8">Belongs to the SOS response-associated peptidase family.</text>
</comment>
<keyword evidence="4 8" id="KW-0378">Hydrolase</keyword>
<proteinExistence type="inferred from homology"/>
<keyword evidence="7" id="KW-0456">Lyase</keyword>
<dbReference type="EMBL" id="VNHM01000008">
    <property type="protein sequence ID" value="TYO95356.1"/>
    <property type="molecule type" value="Genomic_DNA"/>
</dbReference>
<dbReference type="Gene3D" id="3.90.1680.10">
    <property type="entry name" value="SOS response associated peptidase-like"/>
    <property type="match status" value="1"/>
</dbReference>
<dbReference type="EC" id="3.4.-.-" evidence="8"/>
<evidence type="ECO:0000313" key="10">
    <source>
        <dbReference type="Proteomes" id="UP000323166"/>
    </source>
</evidence>
<evidence type="ECO:0000256" key="6">
    <source>
        <dbReference type="ARBA" id="ARBA00023125"/>
    </source>
</evidence>
<evidence type="ECO:0000256" key="1">
    <source>
        <dbReference type="ARBA" id="ARBA00008136"/>
    </source>
</evidence>
<dbReference type="InterPro" id="IPR003738">
    <property type="entry name" value="SRAP"/>
</dbReference>
<dbReference type="GO" id="GO:0016829">
    <property type="term" value="F:lyase activity"/>
    <property type="evidence" value="ECO:0007669"/>
    <property type="project" value="UniProtKB-KW"/>
</dbReference>
<evidence type="ECO:0000256" key="7">
    <source>
        <dbReference type="ARBA" id="ARBA00023239"/>
    </source>
</evidence>
<dbReference type="PANTHER" id="PTHR13604">
    <property type="entry name" value="DC12-RELATED"/>
    <property type="match status" value="1"/>
</dbReference>
<sequence>MCGRFTLSVELSTILRVFQVQYKKESFIYSKRYNIAPGQNVPVITGPVDHRVISLMRWGLVPHWAKEVSTGNKLINARAETIDQKPAFKSSFIKRRCLVPADGFYEWKKQAGGKTPVRIILPDKEVFAFAGIWAQWQSPEGNITRSCAIITTGPNDFMRSIHNRMPVVLSGESACQIWLESNDVVELKELLQPYGGLMMAYQVSSMVNSPEHDHPKLLEKYS</sequence>
<accession>A0A5S4ZRS2</accession>
<keyword evidence="3" id="KW-0227">DNA damage</keyword>
<keyword evidence="2 8" id="KW-0645">Protease</keyword>
<evidence type="ECO:0000256" key="4">
    <source>
        <dbReference type="ARBA" id="ARBA00022801"/>
    </source>
</evidence>
<comment type="caution">
    <text evidence="9">The sequence shown here is derived from an EMBL/GenBank/DDBJ whole genome shotgun (WGS) entry which is preliminary data.</text>
</comment>
<evidence type="ECO:0000313" key="9">
    <source>
        <dbReference type="EMBL" id="TYO95356.1"/>
    </source>
</evidence>
<keyword evidence="6" id="KW-0238">DNA-binding</keyword>
<evidence type="ECO:0000256" key="3">
    <source>
        <dbReference type="ARBA" id="ARBA00022763"/>
    </source>
</evidence>